<dbReference type="SUPFAM" id="SSF51445">
    <property type="entry name" value="(Trans)glycosidases"/>
    <property type="match status" value="1"/>
</dbReference>
<keyword evidence="5" id="KW-1185">Reference proteome</keyword>
<dbReference type="EMBL" id="JACIJM010000004">
    <property type="protein sequence ID" value="MBB5722057.1"/>
    <property type="molecule type" value="Genomic_DNA"/>
</dbReference>
<evidence type="ECO:0000259" key="2">
    <source>
        <dbReference type="Pfam" id="PF13550"/>
    </source>
</evidence>
<reference evidence="4 5" key="1">
    <citation type="submission" date="2020-08" db="EMBL/GenBank/DDBJ databases">
        <title>Genomic Encyclopedia of Type Strains, Phase IV (KMG-IV): sequencing the most valuable type-strain genomes for metagenomic binning, comparative biology and taxonomic classification.</title>
        <authorList>
            <person name="Goeker M."/>
        </authorList>
    </citation>
    <scope>NUCLEOTIDE SEQUENCE [LARGE SCALE GENOMIC DNA]</scope>
    <source>
        <strain evidence="4 5">DSM 101064</strain>
    </source>
</reference>
<dbReference type="Gene3D" id="3.20.20.80">
    <property type="entry name" value="Glycosidases"/>
    <property type="match status" value="1"/>
</dbReference>
<dbReference type="CDD" id="cd19607">
    <property type="entry name" value="GTA_TIM-barrel-like"/>
    <property type="match status" value="1"/>
</dbReference>
<dbReference type="InterPro" id="IPR025195">
    <property type="entry name" value="GTA_TIM_dom"/>
</dbReference>
<gene>
    <name evidence="4" type="ORF">FHS72_001681</name>
</gene>
<dbReference type="InterPro" id="IPR032876">
    <property type="entry name" value="J_dom"/>
</dbReference>
<dbReference type="RefSeq" id="WP_183527962.1">
    <property type="nucleotide sequence ID" value="NZ_JACIJM010000004.1"/>
</dbReference>
<feature type="domain" description="Rcc01698-like C-terminal" evidence="3">
    <location>
        <begin position="1051"/>
        <end position="1150"/>
    </location>
</feature>
<comment type="caution">
    <text evidence="4">The sequence shown here is derived from an EMBL/GenBank/DDBJ whole genome shotgun (WGS) entry which is preliminary data.</text>
</comment>
<name>A0A7W9BKN3_9RHOB</name>
<dbReference type="InterPro" id="IPR056490">
    <property type="entry name" value="Rcc01698_C"/>
</dbReference>
<proteinExistence type="predicted"/>
<evidence type="ECO:0000313" key="5">
    <source>
        <dbReference type="Proteomes" id="UP000535415"/>
    </source>
</evidence>
<evidence type="ECO:0008006" key="6">
    <source>
        <dbReference type="Google" id="ProtNLM"/>
    </source>
</evidence>
<evidence type="ECO:0000313" key="4">
    <source>
        <dbReference type="EMBL" id="MBB5722057.1"/>
    </source>
</evidence>
<dbReference type="Pfam" id="PF13547">
    <property type="entry name" value="GTA_TIM"/>
    <property type="match status" value="1"/>
</dbReference>
<organism evidence="4 5">
    <name type="scientific">Yoonia ponticola</name>
    <dbReference type="NCBI Taxonomy" id="1524255"/>
    <lineage>
        <taxon>Bacteria</taxon>
        <taxon>Pseudomonadati</taxon>
        <taxon>Pseudomonadota</taxon>
        <taxon>Alphaproteobacteria</taxon>
        <taxon>Rhodobacterales</taxon>
        <taxon>Paracoccaceae</taxon>
        <taxon>Yoonia</taxon>
    </lineage>
</organism>
<sequence length="1296" mass="139379">MATLVLSAVGMSLGASVGGAVLGVSAAAIGQAAGATVGRMIDQRILGSGSAAVETGRVDRFRITGAGEGNTVGQVYGRMRVPGQVIWATQFQESSETTGGGKGAGAQPKVTEYSYTVSLAVALCEGTITRVGRVWADGVVMSHAKLNMTVYDGSAFQSPDPKIVAVEGADNAPAYRGIAYVVFEDLPLAQFGNRVPQFTFEVMRPSEEGAPAAVADIARQVRGVALIPGTGEYALATQPVRLSPAFGEQIAINVNSPLGGTDFYVASEALREELPNCHSALLVVSWFGNDLRCGDCEVAPKVEQTTVDGDVMPWVVSGQARAAAGVVPLSGDRPVYGGTPCDASVVEAIKGLKARLQDPVFYPFILMEQQDGNTLINPWTGGAGQPPLPWRGRITTSLAPQMDGTPDQTATATAEVAAFMGTAQPDDFAIEGETVTYTGPKEWRYRRFILHYAYLCKAAGGVTAFCIGSEMRSLTQIRGAGGTFPAVDALIQLAGEVRAILGPDTKISYASDWSEYHGYQPTGTGDKIFHLDLLWADPNIDFIGIDNYMPLSDWRDGVDHADADAGSIYNLDYLSNNVTAGEGYDWYYKSDTARDAQRRSEITDGFADEPWIYRYKDLPNWWGNAHYNRIDGIRSAIPTPWQPQSKPIWFTELGCAAIDKGTNQPNKFLDPKSSESQLPHYSNGRRDDFMQMQYLRAIYGHYADVTNNPVSALYDGSMVDMYRAHVWAWDARPYPYFPGNQELWSDGDNYTRGHWLNGRSSSRTLASVVADICERSGVTAYDVTRLYGLVRGYHIADAGSARAALQPLMTTYGFEAAERDGTLVFTNRTGQPVQTLTPDTLAFDPDRPTAISQIRAPLGEIAARVQFEFIDAEADFEGAVTEISDPEQSTLGISRTSVPLALTRAEAQGAVGRWLAETRVGQDGISFALPPSQQALGAGDVIELHVNGDQGTFRIDRVEDAGLRLVEATRVDPEVYLPQNIPDIAPKLKPYVGPVPVQLQFLDLPLITGDENPHAPHVVASGRPWPGQVALYTSGTDSDYTLDQIIQREGTMGQLVTPLQRGPVGTWDRQDGVTVKLIHGTLSSAEIASVLSGAGAIAIGDGSASNWEVLQFTKAIPVSAQEYQLSGFLRGQAGTSAMIPDVWPAGSAVVVLNGAIRQINVASTTRGTDRHFRYGPASEPLGDASYRYDVASFAGNGLRPYPVAHLRAQALGAEQQITWIRQTRIDGDDWSGLDVPLGEERETYLLTFHVGGVLTNTVIVSDPTWTGPLSVGTKVSVAQVSDRYGAGPAQTIEIGA</sequence>
<dbReference type="Pfam" id="PF23666">
    <property type="entry name" value="Rcc01698_C"/>
    <property type="match status" value="1"/>
</dbReference>
<feature type="domain" description="GTA TIM-barrel-like" evidence="1">
    <location>
        <begin position="443"/>
        <end position="738"/>
    </location>
</feature>
<dbReference type="Proteomes" id="UP000535415">
    <property type="component" value="Unassembled WGS sequence"/>
</dbReference>
<feature type="domain" description="Tip attachment protein J" evidence="2">
    <location>
        <begin position="798"/>
        <end position="960"/>
    </location>
</feature>
<evidence type="ECO:0000259" key="3">
    <source>
        <dbReference type="Pfam" id="PF23666"/>
    </source>
</evidence>
<protein>
    <recommendedName>
        <fullName evidence="6">Host specificity protein</fullName>
    </recommendedName>
</protein>
<accession>A0A7W9BKN3</accession>
<evidence type="ECO:0000259" key="1">
    <source>
        <dbReference type="Pfam" id="PF13547"/>
    </source>
</evidence>
<dbReference type="InterPro" id="IPR017853">
    <property type="entry name" value="GH"/>
</dbReference>
<dbReference type="Pfam" id="PF13550">
    <property type="entry name" value="Phage-tail_3"/>
    <property type="match status" value="1"/>
</dbReference>